<accession>A0AAD7Z8U4</accession>
<proteinExistence type="predicted"/>
<feature type="transmembrane region" description="Helical" evidence="2">
    <location>
        <begin position="64"/>
        <end position="86"/>
    </location>
</feature>
<protein>
    <submittedName>
        <fullName evidence="3">Uncharacterized protein</fullName>
    </submittedName>
</protein>
<feature type="compositionally biased region" description="Low complexity" evidence="1">
    <location>
        <begin position="1"/>
        <end position="24"/>
    </location>
</feature>
<name>A0AAD7Z8U4_DIPPU</name>
<sequence length="105" mass="11147">METSHGSTTATTAAGSGVASTSAADIETDHHRPHLPHQPSPEHGSWLCCVPCYWLRSNNSVHKASLTVATLVVTSLLVASPVLFLISSVPAREGDRVRDCHHQVG</sequence>
<reference evidence="3" key="2">
    <citation type="submission" date="2023-05" db="EMBL/GenBank/DDBJ databases">
        <authorList>
            <person name="Fouks B."/>
        </authorList>
    </citation>
    <scope>NUCLEOTIDE SEQUENCE</scope>
    <source>
        <strain evidence="3">Stay&amp;Tobe</strain>
        <tissue evidence="3">Testes</tissue>
    </source>
</reference>
<evidence type="ECO:0000256" key="2">
    <source>
        <dbReference type="SAM" id="Phobius"/>
    </source>
</evidence>
<organism evidence="3 4">
    <name type="scientific">Diploptera punctata</name>
    <name type="common">Pacific beetle cockroach</name>
    <dbReference type="NCBI Taxonomy" id="6984"/>
    <lineage>
        <taxon>Eukaryota</taxon>
        <taxon>Metazoa</taxon>
        <taxon>Ecdysozoa</taxon>
        <taxon>Arthropoda</taxon>
        <taxon>Hexapoda</taxon>
        <taxon>Insecta</taxon>
        <taxon>Pterygota</taxon>
        <taxon>Neoptera</taxon>
        <taxon>Polyneoptera</taxon>
        <taxon>Dictyoptera</taxon>
        <taxon>Blattodea</taxon>
        <taxon>Blaberoidea</taxon>
        <taxon>Blaberidae</taxon>
        <taxon>Diplopterinae</taxon>
        <taxon>Diploptera</taxon>
    </lineage>
</organism>
<dbReference type="EMBL" id="JASPKZ010009816">
    <property type="protein sequence ID" value="KAJ9575881.1"/>
    <property type="molecule type" value="Genomic_DNA"/>
</dbReference>
<evidence type="ECO:0000313" key="4">
    <source>
        <dbReference type="Proteomes" id="UP001233999"/>
    </source>
</evidence>
<gene>
    <name evidence="3" type="ORF">L9F63_007260</name>
</gene>
<keyword evidence="4" id="KW-1185">Reference proteome</keyword>
<keyword evidence="2" id="KW-0472">Membrane</keyword>
<keyword evidence="2" id="KW-1133">Transmembrane helix</keyword>
<dbReference type="Proteomes" id="UP001233999">
    <property type="component" value="Unassembled WGS sequence"/>
</dbReference>
<comment type="caution">
    <text evidence="3">The sequence shown here is derived from an EMBL/GenBank/DDBJ whole genome shotgun (WGS) entry which is preliminary data.</text>
</comment>
<feature type="region of interest" description="Disordered" evidence="1">
    <location>
        <begin position="1"/>
        <end position="43"/>
    </location>
</feature>
<keyword evidence="2" id="KW-0812">Transmembrane</keyword>
<reference evidence="3" key="1">
    <citation type="journal article" date="2023" name="IScience">
        <title>Live-bearing cockroach genome reveals convergent evolutionary mechanisms linked to viviparity in insects and beyond.</title>
        <authorList>
            <person name="Fouks B."/>
            <person name="Harrison M.C."/>
            <person name="Mikhailova A.A."/>
            <person name="Marchal E."/>
            <person name="English S."/>
            <person name="Carruthers M."/>
            <person name="Jennings E.C."/>
            <person name="Chiamaka E.L."/>
            <person name="Frigard R.A."/>
            <person name="Pippel M."/>
            <person name="Attardo G.M."/>
            <person name="Benoit J.B."/>
            <person name="Bornberg-Bauer E."/>
            <person name="Tobe S.S."/>
        </authorList>
    </citation>
    <scope>NUCLEOTIDE SEQUENCE</scope>
    <source>
        <strain evidence="3">Stay&amp;Tobe</strain>
    </source>
</reference>
<dbReference type="AlphaFoldDB" id="A0AAD7Z8U4"/>
<evidence type="ECO:0000256" key="1">
    <source>
        <dbReference type="SAM" id="MobiDB-lite"/>
    </source>
</evidence>
<evidence type="ECO:0000313" key="3">
    <source>
        <dbReference type="EMBL" id="KAJ9575881.1"/>
    </source>
</evidence>